<dbReference type="InterPro" id="IPR038071">
    <property type="entry name" value="UROD/MetE-like_sf"/>
</dbReference>
<dbReference type="GO" id="GO:0006779">
    <property type="term" value="P:porphyrin-containing compound biosynthetic process"/>
    <property type="evidence" value="ECO:0007669"/>
    <property type="project" value="InterPro"/>
</dbReference>
<dbReference type="AlphaFoldDB" id="A0A0F9UET0"/>
<feature type="domain" description="Uroporphyrinogen decarboxylase (URO-D)" evidence="1">
    <location>
        <begin position="224"/>
        <end position="375"/>
    </location>
</feature>
<evidence type="ECO:0000259" key="1">
    <source>
        <dbReference type="Pfam" id="PF01208"/>
    </source>
</evidence>
<comment type="caution">
    <text evidence="2">The sequence shown here is derived from an EMBL/GenBank/DDBJ whole genome shotgun (WGS) entry which is preliminary data.</text>
</comment>
<name>A0A0F9UET0_9ZZZZ</name>
<reference evidence="2" key="1">
    <citation type="journal article" date="2015" name="Nature">
        <title>Complex archaea that bridge the gap between prokaryotes and eukaryotes.</title>
        <authorList>
            <person name="Spang A."/>
            <person name="Saw J.H."/>
            <person name="Jorgensen S.L."/>
            <person name="Zaremba-Niedzwiedzka K."/>
            <person name="Martijn J."/>
            <person name="Lind A.E."/>
            <person name="van Eijk R."/>
            <person name="Schleper C."/>
            <person name="Guy L."/>
            <person name="Ettema T.J."/>
        </authorList>
    </citation>
    <scope>NUCLEOTIDE SEQUENCE</scope>
</reference>
<evidence type="ECO:0000313" key="2">
    <source>
        <dbReference type="EMBL" id="KKN85847.1"/>
    </source>
</evidence>
<dbReference type="Pfam" id="PF01208">
    <property type="entry name" value="URO-D"/>
    <property type="match status" value="1"/>
</dbReference>
<dbReference type="EMBL" id="LAZR01000154">
    <property type="protein sequence ID" value="KKN85847.1"/>
    <property type="molecule type" value="Genomic_DNA"/>
</dbReference>
<accession>A0A0F9UET0</accession>
<dbReference type="GO" id="GO:0004853">
    <property type="term" value="F:uroporphyrinogen decarboxylase activity"/>
    <property type="evidence" value="ECO:0007669"/>
    <property type="project" value="InterPro"/>
</dbReference>
<protein>
    <recommendedName>
        <fullName evidence="1">Uroporphyrinogen decarboxylase (URO-D) domain-containing protein</fullName>
    </recommendedName>
</protein>
<dbReference type="Gene3D" id="3.20.20.210">
    <property type="match status" value="1"/>
</dbReference>
<dbReference type="InterPro" id="IPR052024">
    <property type="entry name" value="Methanogen_methyltrans"/>
</dbReference>
<sequence>MSDRIFETDRMTRRERVEATLNHQPVDRAAIHEQVSYNPGVMAMYTGKTIEGFDYGLDEICTVIGRTLDMCFPPFPPCGTGRVTSDDGFVFQHDNWTAWRVSRPFTDAQGARDWLLARTAALRETPRTSGFALPGQEGQHSGGGQDLRADYRRDMLETQSKIGGAVLCNFSGTGFCGVFDAMGLELFTYFSMDYPDVLADYMRLSTQHELARVHVAADVELSPVILIPEDFSTKQGPIFPPEFLHSHHYPYVKALTEAWHEHGVKVIYHSDGNYKKAIPALIDCGVDGFYCLEPACGMDIVQLKRTYPDMVWAGGIDGVDLMERGEPEDVRAEVHRHIRESNVLAEGGMFIATSAEINPPVKPENFRAMVEAVGELTNPDFAV</sequence>
<organism evidence="2">
    <name type="scientific">marine sediment metagenome</name>
    <dbReference type="NCBI Taxonomy" id="412755"/>
    <lineage>
        <taxon>unclassified sequences</taxon>
        <taxon>metagenomes</taxon>
        <taxon>ecological metagenomes</taxon>
    </lineage>
</organism>
<dbReference type="InterPro" id="IPR000257">
    <property type="entry name" value="Uroporphyrinogen_deCOase"/>
</dbReference>
<gene>
    <name evidence="2" type="ORF">LCGC14_0274650</name>
</gene>
<dbReference type="PANTHER" id="PTHR47099:SF1">
    <property type="entry name" value="METHYLCOBAMIDE:COM METHYLTRANSFERASE MTBA"/>
    <property type="match status" value="1"/>
</dbReference>
<proteinExistence type="predicted"/>
<dbReference type="PANTHER" id="PTHR47099">
    <property type="entry name" value="METHYLCOBAMIDE:COM METHYLTRANSFERASE MTBA"/>
    <property type="match status" value="1"/>
</dbReference>
<dbReference type="SUPFAM" id="SSF51726">
    <property type="entry name" value="UROD/MetE-like"/>
    <property type="match status" value="1"/>
</dbReference>